<proteinExistence type="predicted"/>
<keyword evidence="1 4" id="KW-0808">Transferase</keyword>
<dbReference type="Pfam" id="PF00685">
    <property type="entry name" value="Sulfotransfer_1"/>
    <property type="match status" value="1"/>
</dbReference>
<dbReference type="PANTHER" id="PTHR10605:SF56">
    <property type="entry name" value="BIFUNCTIONAL HEPARAN SULFATE N-DEACETYLASE_N-SULFOTRANSFERASE"/>
    <property type="match status" value="1"/>
</dbReference>
<protein>
    <submittedName>
        <fullName evidence="4">Putative deacetylase sulfotransferase</fullName>
    </submittedName>
</protein>
<dbReference type="InterPro" id="IPR027417">
    <property type="entry name" value="P-loop_NTPase"/>
</dbReference>
<keyword evidence="5" id="KW-1185">Reference proteome</keyword>
<evidence type="ECO:0000313" key="4">
    <source>
        <dbReference type="EMBL" id="CCI53531.1"/>
    </source>
</evidence>
<evidence type="ECO:0000259" key="3">
    <source>
        <dbReference type="Pfam" id="PF00685"/>
    </source>
</evidence>
<dbReference type="EMBL" id="CAJC01000152">
    <property type="protein sequence ID" value="CCI53531.1"/>
    <property type="molecule type" value="Genomic_DNA"/>
</dbReference>
<evidence type="ECO:0000256" key="2">
    <source>
        <dbReference type="ARBA" id="ARBA00023180"/>
    </source>
</evidence>
<dbReference type="PANTHER" id="PTHR10605">
    <property type="entry name" value="HEPARAN SULFATE SULFOTRANSFERASE"/>
    <property type="match status" value="1"/>
</dbReference>
<dbReference type="InterPro" id="IPR000863">
    <property type="entry name" value="Sulfotransferase_dom"/>
</dbReference>
<reference evidence="4 5" key="1">
    <citation type="journal article" date="2013" name="ISME J.">
        <title>A metabolic model for members of the genus Tetrasphaera involved in enhanced biological phosphorus removal.</title>
        <authorList>
            <person name="Kristiansen R."/>
            <person name="Nguyen H.T.T."/>
            <person name="Saunders A.M."/>
            <person name="Nielsen J.L."/>
            <person name="Wimmer R."/>
            <person name="Le V.Q."/>
            <person name="McIlroy S.J."/>
            <person name="Petrovski S."/>
            <person name="Seviour R.J."/>
            <person name="Calteau A."/>
            <person name="Nielsen K.L."/>
            <person name="Nielsen P.H."/>
        </authorList>
    </citation>
    <scope>NUCLEOTIDE SEQUENCE [LARGE SCALE GENOMIC DNA]</scope>
    <source>
        <strain evidence="4 5">Ben 74</strain>
    </source>
</reference>
<accession>A0A077M8A7</accession>
<dbReference type="InterPro" id="IPR037359">
    <property type="entry name" value="NST/OST"/>
</dbReference>
<comment type="caution">
    <text evidence="4">The sequence shown here is derived from an EMBL/GenBank/DDBJ whole genome shotgun (WGS) entry which is preliminary data.</text>
</comment>
<organism evidence="4 5">
    <name type="scientific">Nostocoides jenkinsii Ben 74</name>
    <dbReference type="NCBI Taxonomy" id="1193518"/>
    <lineage>
        <taxon>Bacteria</taxon>
        <taxon>Bacillati</taxon>
        <taxon>Actinomycetota</taxon>
        <taxon>Actinomycetes</taxon>
        <taxon>Micrococcales</taxon>
        <taxon>Intrasporangiaceae</taxon>
        <taxon>Nostocoides</taxon>
    </lineage>
</organism>
<dbReference type="STRING" id="1193518.BN13_410007"/>
<dbReference type="OrthoDB" id="4508169at2"/>
<dbReference type="SUPFAM" id="SSF52540">
    <property type="entry name" value="P-loop containing nucleoside triphosphate hydrolases"/>
    <property type="match status" value="1"/>
</dbReference>
<feature type="domain" description="Sulfotransferase" evidence="3">
    <location>
        <begin position="49"/>
        <end position="255"/>
    </location>
</feature>
<sequence>MGTGQSGGGLAGAAKAVRARGSERGRAALVAGADVVGRASADARVLPGFLIAGGQRCGTTSMYQALRQQPTLFRPTWRKGVHYFDMAYGERDLRWYRSHFPLCRQLARASTRHGGDVAHAFESSPYDLFHPQALDRIATDLPDIRLLVLVRDPVERAYSSHAHARGYESEPFARALELEESRLASEVERIVADAAYESKAHRHQAYRSRGEYAAQLAHAGHLLGRERIHVVDSHRFFREPLPVLDEVLGFLGVTTRVPTKVEQHNARPRLPLDPGLARKLRAHFAPHDAALTRWLGTEPTWVAEGW</sequence>
<dbReference type="Gene3D" id="3.40.50.300">
    <property type="entry name" value="P-loop containing nucleotide triphosphate hydrolases"/>
    <property type="match status" value="1"/>
</dbReference>
<dbReference type="GO" id="GO:0008146">
    <property type="term" value="F:sulfotransferase activity"/>
    <property type="evidence" value="ECO:0007669"/>
    <property type="project" value="InterPro"/>
</dbReference>
<dbReference type="RefSeq" id="WP_084733635.1">
    <property type="nucleotide sequence ID" value="NZ_HF571038.1"/>
</dbReference>
<dbReference type="Proteomes" id="UP000035720">
    <property type="component" value="Unassembled WGS sequence"/>
</dbReference>
<gene>
    <name evidence="4" type="ORF">BN13_410007</name>
</gene>
<evidence type="ECO:0000256" key="1">
    <source>
        <dbReference type="ARBA" id="ARBA00022679"/>
    </source>
</evidence>
<name>A0A077M8A7_9MICO</name>
<keyword evidence="2" id="KW-0325">Glycoprotein</keyword>
<evidence type="ECO:0000313" key="5">
    <source>
        <dbReference type="Proteomes" id="UP000035720"/>
    </source>
</evidence>
<dbReference type="AlphaFoldDB" id="A0A077M8A7"/>